<evidence type="ECO:0000313" key="3">
    <source>
        <dbReference type="Proteomes" id="UP000653454"/>
    </source>
</evidence>
<dbReference type="AlphaFoldDB" id="A0A8S4G5U7"/>
<keyword evidence="3" id="KW-1185">Reference proteome</keyword>
<dbReference type="Proteomes" id="UP000653454">
    <property type="component" value="Unassembled WGS sequence"/>
</dbReference>
<name>A0A8S4G5U7_PLUXY</name>
<evidence type="ECO:0000313" key="2">
    <source>
        <dbReference type="EMBL" id="CAG9136473.1"/>
    </source>
</evidence>
<dbReference type="EMBL" id="CAJHNJ030000141">
    <property type="protein sequence ID" value="CAG9136473.1"/>
    <property type="molecule type" value="Genomic_DNA"/>
</dbReference>
<reference evidence="2" key="1">
    <citation type="submission" date="2020-11" db="EMBL/GenBank/DDBJ databases">
        <authorList>
            <person name="Whiteford S."/>
        </authorList>
    </citation>
    <scope>NUCLEOTIDE SEQUENCE</scope>
</reference>
<comment type="caution">
    <text evidence="2">The sequence shown here is derived from an EMBL/GenBank/DDBJ whole genome shotgun (WGS) entry which is preliminary data.</text>
</comment>
<gene>
    <name evidence="2" type="ORF">PLXY2_LOCUS14706</name>
</gene>
<keyword evidence="1" id="KW-0175">Coiled coil</keyword>
<accession>A0A8S4G5U7</accession>
<proteinExistence type="predicted"/>
<organism evidence="2 3">
    <name type="scientific">Plutella xylostella</name>
    <name type="common">Diamondback moth</name>
    <name type="synonym">Plutella maculipennis</name>
    <dbReference type="NCBI Taxonomy" id="51655"/>
    <lineage>
        <taxon>Eukaryota</taxon>
        <taxon>Metazoa</taxon>
        <taxon>Ecdysozoa</taxon>
        <taxon>Arthropoda</taxon>
        <taxon>Hexapoda</taxon>
        <taxon>Insecta</taxon>
        <taxon>Pterygota</taxon>
        <taxon>Neoptera</taxon>
        <taxon>Endopterygota</taxon>
        <taxon>Lepidoptera</taxon>
        <taxon>Glossata</taxon>
        <taxon>Ditrysia</taxon>
        <taxon>Yponomeutoidea</taxon>
        <taxon>Plutellidae</taxon>
        <taxon>Plutella</taxon>
    </lineage>
</organism>
<feature type="coiled-coil region" evidence="1">
    <location>
        <begin position="5"/>
        <end position="32"/>
    </location>
</feature>
<sequence length="100" mass="10794">MASQKEELATALRAEQKKTKELTEQLDEVRKLNPVVHKSAVTKKKAAVAATAAAAAASGAASGAATGNMVYKCPKCMRFSSDQYHVMEDHFDLCLDADYM</sequence>
<protein>
    <submittedName>
        <fullName evidence="2">(diamondback moth) hypothetical protein</fullName>
    </submittedName>
</protein>
<evidence type="ECO:0000256" key="1">
    <source>
        <dbReference type="SAM" id="Coils"/>
    </source>
</evidence>